<dbReference type="GO" id="GO:0016853">
    <property type="term" value="F:isomerase activity"/>
    <property type="evidence" value="ECO:0007669"/>
    <property type="project" value="UniProtKB-KW"/>
</dbReference>
<dbReference type="InterPro" id="IPR036237">
    <property type="entry name" value="Xyl_isomerase-like_sf"/>
</dbReference>
<comment type="caution">
    <text evidence="2">The sequence shown here is derived from an EMBL/GenBank/DDBJ whole genome shotgun (WGS) entry which is preliminary data.</text>
</comment>
<dbReference type="Gene3D" id="3.20.20.150">
    <property type="entry name" value="Divalent-metal-dependent TIM barrel enzymes"/>
    <property type="match status" value="1"/>
</dbReference>
<reference evidence="2 3" key="1">
    <citation type="submission" date="2019-02" db="EMBL/GenBank/DDBJ databases">
        <title>Siculibacillus lacustris gen. nov., sp. nov., a new rosette-forming bacterium isolated from a freshwater crater lake (Lake St. Ana, Romania).</title>
        <authorList>
            <person name="Felfoldi T."/>
            <person name="Marton Z."/>
            <person name="Szabo A."/>
            <person name="Mentes A."/>
            <person name="Boka K."/>
            <person name="Marialigeti K."/>
            <person name="Mathe I."/>
            <person name="Koncz M."/>
            <person name="Schumann P."/>
            <person name="Toth E."/>
        </authorList>
    </citation>
    <scope>NUCLEOTIDE SEQUENCE [LARGE SCALE GENOMIC DNA]</scope>
    <source>
        <strain evidence="2 3">SA-279</strain>
    </source>
</reference>
<accession>A0A4Q9VSI7</accession>
<dbReference type="SUPFAM" id="SSF51658">
    <property type="entry name" value="Xylose isomerase-like"/>
    <property type="match status" value="1"/>
</dbReference>
<dbReference type="AlphaFoldDB" id="A0A4Q9VSI7"/>
<sequence length="277" mass="29030">MREASINTYGWIWSTPALDCVRELSERGHRAFELMIHPPHLPLDGLSAAARAAIRAAAEEGGGRIASVNLPSLDHNLASPIERVRAASIEMFDAAIGLAADFGAPWLVVVPGRMSPLFPPPVALREAWIREGIERLLPLAEARGVGLAIENVPFAAFPGSVELAAFVRGFGSPAVGVCWDAANAHFVGEDMGAGLAAVADLLKVVHLSDTTRTVWRHDRLGLGDVPVADFVAALDATGFAGACTLEIIDPAPDEAIAVSLAVLASLGIGSRDRETAA</sequence>
<organism evidence="2 3">
    <name type="scientific">Siculibacillus lacustris</name>
    <dbReference type="NCBI Taxonomy" id="1549641"/>
    <lineage>
        <taxon>Bacteria</taxon>
        <taxon>Pseudomonadati</taxon>
        <taxon>Pseudomonadota</taxon>
        <taxon>Alphaproteobacteria</taxon>
        <taxon>Hyphomicrobiales</taxon>
        <taxon>Ancalomicrobiaceae</taxon>
        <taxon>Siculibacillus</taxon>
    </lineage>
</organism>
<name>A0A4Q9VSI7_9HYPH</name>
<dbReference type="Proteomes" id="UP000292781">
    <property type="component" value="Unassembled WGS sequence"/>
</dbReference>
<dbReference type="EMBL" id="SJFN01000009">
    <property type="protein sequence ID" value="TBW38954.1"/>
    <property type="molecule type" value="Genomic_DNA"/>
</dbReference>
<proteinExistence type="predicted"/>
<dbReference type="InterPro" id="IPR050312">
    <property type="entry name" value="IolE/XylAMocC-like"/>
</dbReference>
<evidence type="ECO:0000313" key="3">
    <source>
        <dbReference type="Proteomes" id="UP000292781"/>
    </source>
</evidence>
<dbReference type="RefSeq" id="WP_131307779.1">
    <property type="nucleotide sequence ID" value="NZ_SJFN01000009.1"/>
</dbReference>
<feature type="domain" description="Xylose isomerase-like TIM barrel" evidence="1">
    <location>
        <begin position="22"/>
        <end position="264"/>
    </location>
</feature>
<dbReference type="PANTHER" id="PTHR12110">
    <property type="entry name" value="HYDROXYPYRUVATE ISOMERASE"/>
    <property type="match status" value="1"/>
</dbReference>
<evidence type="ECO:0000313" key="2">
    <source>
        <dbReference type="EMBL" id="TBW38954.1"/>
    </source>
</evidence>
<dbReference type="InterPro" id="IPR013022">
    <property type="entry name" value="Xyl_isomerase-like_TIM-brl"/>
</dbReference>
<gene>
    <name evidence="2" type="ORF">EYW49_07435</name>
</gene>
<protein>
    <submittedName>
        <fullName evidence="2">Sugar phosphate isomerase/epimerase</fullName>
    </submittedName>
</protein>
<dbReference type="Pfam" id="PF01261">
    <property type="entry name" value="AP_endonuc_2"/>
    <property type="match status" value="1"/>
</dbReference>
<keyword evidence="3" id="KW-1185">Reference proteome</keyword>
<evidence type="ECO:0000259" key="1">
    <source>
        <dbReference type="Pfam" id="PF01261"/>
    </source>
</evidence>
<keyword evidence="2" id="KW-0413">Isomerase</keyword>
<dbReference type="OrthoDB" id="8016886at2"/>
<dbReference type="PANTHER" id="PTHR12110:SF53">
    <property type="entry name" value="BLR5974 PROTEIN"/>
    <property type="match status" value="1"/>
</dbReference>